<sequence length="275" mass="31968">MKKNNKNNIAHKSTTLSVKKTKPVDNKKHEEEKKIRAENLKKEKAERKSKNNKIVVTNEAKPMKKILKSMGGVKIEKLSEEDKKKLEASRKKIRKERETLYENRRIAALKRRFKNGEKTPEELKKSIEELKAEIKSQKRYDILFIFNPSLKAMVKEALTNTEIKVTLLADDYGWIKNTDSQILSKLREILPPKTSINPYKASIKVEKPKTEEKKPSNNNKDVAAAAKKTKKAEKIHKFENRKPRPRFKKPWYIAKMTLKDKMSCNKNVESIKTAA</sequence>
<dbReference type="KEGG" id="vg:65131850"/>
<dbReference type="GeneID" id="65131850"/>
<feature type="region of interest" description="Disordered" evidence="2">
    <location>
        <begin position="206"/>
        <end position="241"/>
    </location>
</feature>
<evidence type="ECO:0000313" key="3">
    <source>
        <dbReference type="EMBL" id="QOR57697.1"/>
    </source>
</evidence>
<feature type="compositionally biased region" description="Basic and acidic residues" evidence="2">
    <location>
        <begin position="22"/>
        <end position="49"/>
    </location>
</feature>
<feature type="coiled-coil region" evidence="1">
    <location>
        <begin position="76"/>
        <end position="103"/>
    </location>
</feature>
<dbReference type="RefSeq" id="YP_010113337.1">
    <property type="nucleotide sequence ID" value="NC_055901.1"/>
</dbReference>
<feature type="compositionally biased region" description="Polar residues" evidence="2">
    <location>
        <begin position="1"/>
        <end position="18"/>
    </location>
</feature>
<feature type="compositionally biased region" description="Basic and acidic residues" evidence="2">
    <location>
        <begin position="206"/>
        <end position="215"/>
    </location>
</feature>
<organism evidence="3 4">
    <name type="scientific">uncultured phage cr130_1</name>
    <dbReference type="NCBI Taxonomy" id="2772092"/>
    <lineage>
        <taxon>Viruses</taxon>
        <taxon>Duplodnaviria</taxon>
        <taxon>Heunggongvirae</taxon>
        <taxon>Uroviricota</taxon>
        <taxon>Caudoviricetes</taxon>
        <taxon>Crassvirales</taxon>
        <taxon>Suoliviridae</taxon>
        <taxon>Oafivirinae</taxon>
        <taxon>Chuhaivirus</taxon>
        <taxon>Chuhaivirus simiae</taxon>
    </lineage>
</organism>
<evidence type="ECO:0000313" key="4">
    <source>
        <dbReference type="Proteomes" id="UP000594028"/>
    </source>
</evidence>
<accession>A0A7M1RTC8</accession>
<feature type="region of interest" description="Disordered" evidence="2">
    <location>
        <begin position="1"/>
        <end position="53"/>
    </location>
</feature>
<proteinExistence type="predicted"/>
<evidence type="ECO:0000256" key="2">
    <source>
        <dbReference type="SAM" id="MobiDB-lite"/>
    </source>
</evidence>
<dbReference type="Proteomes" id="UP000594028">
    <property type="component" value="Segment"/>
</dbReference>
<keyword evidence="1" id="KW-0175">Coiled coil</keyword>
<reference evidence="3 4" key="1">
    <citation type="submission" date="2020-07" db="EMBL/GenBank/DDBJ databases">
        <title>Taxonomic proposal: Crassvirales, a new order of highly abundant and diverse bacterial viruses.</title>
        <authorList>
            <person name="Shkoporov A.N."/>
            <person name="Stockdale S.R."/>
            <person name="Guerin E."/>
            <person name="Ross R.P."/>
            <person name="Hill C."/>
        </authorList>
    </citation>
    <scope>NUCLEOTIDE SEQUENCE [LARGE SCALE GENOMIC DNA]</scope>
</reference>
<keyword evidence="4" id="KW-1185">Reference proteome</keyword>
<name>A0A7M1RTC8_9CAUD</name>
<protein>
    <submittedName>
        <fullName evidence="3">Uncharacterized protein</fullName>
    </submittedName>
</protein>
<dbReference type="EMBL" id="MT774408">
    <property type="protein sequence ID" value="QOR57697.1"/>
    <property type="molecule type" value="Genomic_DNA"/>
</dbReference>
<evidence type="ECO:0000256" key="1">
    <source>
        <dbReference type="SAM" id="Coils"/>
    </source>
</evidence>
<feature type="compositionally biased region" description="Low complexity" evidence="2">
    <location>
        <begin position="216"/>
        <end position="226"/>
    </location>
</feature>